<dbReference type="Pfam" id="PF03993">
    <property type="entry name" value="DUF349"/>
    <property type="match status" value="3"/>
</dbReference>
<evidence type="ECO:0000313" key="3">
    <source>
        <dbReference type="Proteomes" id="UP000501003"/>
    </source>
</evidence>
<reference evidence="2 3" key="1">
    <citation type="submission" date="2020-05" db="EMBL/GenBank/DDBJ databases">
        <title>Aquirufa sp. strain 15G-AUS-rot a new Aquirufa species.</title>
        <authorList>
            <person name="Pitt A."/>
            <person name="Hahn M.W."/>
        </authorList>
    </citation>
    <scope>NUCLEOTIDE SEQUENCE [LARGE SCALE GENOMIC DNA]</scope>
    <source>
        <strain evidence="2 3">15G-AUS-rot</strain>
    </source>
</reference>
<dbReference type="KEGG" id="aqg:HRU87_03495"/>
<sequence>MSNNAFGRVDSENNVYVIEEGTERLVGQYPNVTPDEALAYFVRKFEDLEAQVRILEQRLASGITDSKSLKTTFDHLTSELAEPKAVGNVKGLRDRLAKVSPAIEAASAKLAAERDAAIEAAMAQKEQIAARAEALVGNLGGINWKKSAQEMNDLFNQWQSLQKDGVKVPKAKTDPIWKRFSQARAKFEAGRRTYFATLDSKFKEAKSAKSQLVEKAEALVAKGGDAAADYRKLQDDWKLAPRAGKAEDVLWAKFRAAGDAIFAAKKEKDAELATEHTANLKAKQELIAKAKKIDVKDLDSAKRALSEIQAEWVKIGHVAKDKVRDIESELRKVEKLVQDAQADAWRRSDPAAKARSNSLVSQLESAIESLEAELKAAPAAKKKDIQAQIDARKSWLEAAIKAVD</sequence>
<evidence type="ECO:0000313" key="2">
    <source>
        <dbReference type="EMBL" id="QKJ25258.1"/>
    </source>
</evidence>
<proteinExistence type="predicted"/>
<evidence type="ECO:0000256" key="1">
    <source>
        <dbReference type="SAM" id="Coils"/>
    </source>
</evidence>
<accession>A0A7D4ULM4</accession>
<dbReference type="EMBL" id="CP054056">
    <property type="protein sequence ID" value="QKJ25258.1"/>
    <property type="molecule type" value="Genomic_DNA"/>
</dbReference>
<feature type="coiled-coil region" evidence="1">
    <location>
        <begin position="323"/>
        <end position="380"/>
    </location>
</feature>
<dbReference type="InterPro" id="IPR007139">
    <property type="entry name" value="DUF349"/>
</dbReference>
<keyword evidence="3" id="KW-1185">Reference proteome</keyword>
<protein>
    <submittedName>
        <fullName evidence="2">DUF349 domain-containing protein</fullName>
    </submittedName>
</protein>
<name>A0A7D4ULM4_9MICO</name>
<dbReference type="RefSeq" id="WP_173493555.1">
    <property type="nucleotide sequence ID" value="NZ_CP054056.1"/>
</dbReference>
<gene>
    <name evidence="2" type="ORF">HRU87_03495</name>
</gene>
<dbReference type="AlphaFoldDB" id="A0A7D4ULM4"/>
<keyword evidence="1" id="KW-0175">Coiled coil</keyword>
<dbReference type="Proteomes" id="UP000501003">
    <property type="component" value="Chromosome"/>
</dbReference>
<organism evidence="2 3">
    <name type="scientific">Aquiluna borgnonia</name>
    <dbReference type="NCBI Taxonomy" id="2499157"/>
    <lineage>
        <taxon>Bacteria</taxon>
        <taxon>Bacillati</taxon>
        <taxon>Actinomycetota</taxon>
        <taxon>Actinomycetes</taxon>
        <taxon>Micrococcales</taxon>
        <taxon>Microbacteriaceae</taxon>
        <taxon>Luna cluster</taxon>
        <taxon>Luna-1 subcluster</taxon>
        <taxon>Aquiluna</taxon>
    </lineage>
</organism>